<organism evidence="1 2">
    <name type="scientific">Avena sativa</name>
    <name type="common">Oat</name>
    <dbReference type="NCBI Taxonomy" id="4498"/>
    <lineage>
        <taxon>Eukaryota</taxon>
        <taxon>Viridiplantae</taxon>
        <taxon>Streptophyta</taxon>
        <taxon>Embryophyta</taxon>
        <taxon>Tracheophyta</taxon>
        <taxon>Spermatophyta</taxon>
        <taxon>Magnoliopsida</taxon>
        <taxon>Liliopsida</taxon>
        <taxon>Poales</taxon>
        <taxon>Poaceae</taxon>
        <taxon>BOP clade</taxon>
        <taxon>Pooideae</taxon>
        <taxon>Poodae</taxon>
        <taxon>Poeae</taxon>
        <taxon>Poeae Chloroplast Group 1 (Aveneae type)</taxon>
        <taxon>Aveninae</taxon>
        <taxon>Avena</taxon>
    </lineage>
</organism>
<dbReference type="EnsemblPlants" id="AVESA.00010b.r2.3DG0554650.1">
    <property type="protein sequence ID" value="AVESA.00010b.r2.3DG0554650.1.CDS.1"/>
    <property type="gene ID" value="AVESA.00010b.r2.3DG0554650"/>
</dbReference>
<reference evidence="1" key="2">
    <citation type="submission" date="2025-09" db="UniProtKB">
        <authorList>
            <consortium name="EnsemblPlants"/>
        </authorList>
    </citation>
    <scope>IDENTIFICATION</scope>
</reference>
<dbReference type="Proteomes" id="UP001732700">
    <property type="component" value="Chromosome 3D"/>
</dbReference>
<protein>
    <submittedName>
        <fullName evidence="1">Uncharacterized protein</fullName>
    </submittedName>
</protein>
<accession>A0ACD5W2T3</accession>
<name>A0ACD5W2T3_AVESA</name>
<keyword evidence="2" id="KW-1185">Reference proteome</keyword>
<evidence type="ECO:0000313" key="1">
    <source>
        <dbReference type="EnsemblPlants" id="AVESA.00010b.r2.3DG0554650.1.CDS.1"/>
    </source>
</evidence>
<sequence>MAEAASAAVQEPLLRGLPDEITIWEILVCLPPKALLRCRAVCPAWRRATSTHDFLLAHHGRQPTLALLQDYNGDSLDIIQLDHRTGLSAADHLQSVARFGSDLFRLAASCDGLLVLTINCVLTFICNPATRQYAPLPLLRGFTVLGMYMYSPTCEYRLLLYPNPILRQANLLPDTQDGYYVFTIGSGQLPRHIGCPDAERLVYDTTISVLFHGSMHWYTDQMIMVFDITTELFRRMRCPIVSSKARLFEIGGMFGMSSLKDEAATATMDIWVMQDYQSEVWAFKHRVEFPVAPLTLQFGEFHCQWSVVVPSGDGHLLVLLNFGDWLLQMDMDGKLVASFHRKSVSTTQLRLKQTLVPQGFFPTREGYVVNTWPFT</sequence>
<proteinExistence type="predicted"/>
<evidence type="ECO:0000313" key="2">
    <source>
        <dbReference type="Proteomes" id="UP001732700"/>
    </source>
</evidence>
<reference evidence="1" key="1">
    <citation type="submission" date="2021-05" db="EMBL/GenBank/DDBJ databases">
        <authorList>
            <person name="Scholz U."/>
            <person name="Mascher M."/>
            <person name="Fiebig A."/>
        </authorList>
    </citation>
    <scope>NUCLEOTIDE SEQUENCE [LARGE SCALE GENOMIC DNA]</scope>
</reference>